<dbReference type="NCBIfam" id="TIGR00071">
    <property type="entry name" value="hisT_truA"/>
    <property type="match status" value="1"/>
</dbReference>
<evidence type="ECO:0000256" key="3">
    <source>
        <dbReference type="ARBA" id="ARBA00023235"/>
    </source>
</evidence>
<evidence type="ECO:0000313" key="10">
    <source>
        <dbReference type="Proteomes" id="UP000477488"/>
    </source>
</evidence>
<comment type="function">
    <text evidence="4">Formation of pseudouridine at positions 38, 39 and 40 in the anticodon stem and loop of transfer RNAs.</text>
</comment>
<dbReference type="RefSeq" id="WP_154512428.1">
    <property type="nucleotide sequence ID" value="NZ_JAXELC010000043.1"/>
</dbReference>
<comment type="subunit">
    <text evidence="4">Homodimer.</text>
</comment>
<dbReference type="HAMAP" id="MF_00171">
    <property type="entry name" value="TruA"/>
    <property type="match status" value="1"/>
</dbReference>
<accession>A0A6L5XN90</accession>
<organism evidence="9 10">
    <name type="scientific">Desulfovibrio porci</name>
    <dbReference type="NCBI Taxonomy" id="2605782"/>
    <lineage>
        <taxon>Bacteria</taxon>
        <taxon>Pseudomonadati</taxon>
        <taxon>Thermodesulfobacteriota</taxon>
        <taxon>Desulfovibrionia</taxon>
        <taxon>Desulfovibrionales</taxon>
        <taxon>Desulfovibrionaceae</taxon>
        <taxon>Desulfovibrio</taxon>
    </lineage>
</organism>
<dbReference type="GO" id="GO:0003723">
    <property type="term" value="F:RNA binding"/>
    <property type="evidence" value="ECO:0007669"/>
    <property type="project" value="InterPro"/>
</dbReference>
<dbReference type="Proteomes" id="UP000477488">
    <property type="component" value="Unassembled WGS sequence"/>
</dbReference>
<dbReference type="InterPro" id="IPR020103">
    <property type="entry name" value="PsdUridine_synth_cat_dom_sf"/>
</dbReference>
<keyword evidence="3 4" id="KW-0413">Isomerase</keyword>
<dbReference type="InterPro" id="IPR020095">
    <property type="entry name" value="PsdUridine_synth_TruA_C"/>
</dbReference>
<sequence length="258" mass="27994">MRLKLLLAYLGAGYSGWQIQEKPSPPPTIQGELEAALRVLAGTPVRVHGSGRTDAGVHAHGQVAHCDVPDDKAKQSWRRSLNALLPPAIRVLAAEPAPPDFHARKDALRKTYAYQFWQERNFVPPQLAPFVWNCGPLDVQAMRAALPYLLGEQDFAGLQNAGTDMESTTRHISTAALDILPPCEFYPPHAPLLRLTVTANGFLKQMVRNMAGLLAACGQGKIHPESIPALLAARDRRAVPSVTAPAGGLALVRVEYPQ</sequence>
<feature type="binding site" evidence="4 6">
    <location>
        <position position="112"/>
    </location>
    <ligand>
        <name>substrate</name>
    </ligand>
</feature>
<dbReference type="SUPFAM" id="SSF55120">
    <property type="entry name" value="Pseudouridine synthase"/>
    <property type="match status" value="1"/>
</dbReference>
<dbReference type="InterPro" id="IPR001406">
    <property type="entry name" value="PsdUridine_synth_TruA"/>
</dbReference>
<feature type="domain" description="Pseudouridine synthase I TruA alpha/beta" evidence="8">
    <location>
        <begin position="148"/>
        <end position="257"/>
    </location>
</feature>
<dbReference type="EMBL" id="VUMH01000013">
    <property type="protein sequence ID" value="MSS28743.1"/>
    <property type="molecule type" value="Genomic_DNA"/>
</dbReference>
<dbReference type="PIRSF" id="PIRSF001430">
    <property type="entry name" value="tRNA_psdUrid_synth"/>
    <property type="match status" value="1"/>
</dbReference>
<evidence type="ECO:0000313" key="9">
    <source>
        <dbReference type="EMBL" id="MSS28743.1"/>
    </source>
</evidence>
<comment type="caution">
    <text evidence="4">Lacks conserved residue(s) required for the propagation of feature annotation.</text>
</comment>
<dbReference type="GO" id="GO:0031119">
    <property type="term" value="P:tRNA pseudouridine synthesis"/>
    <property type="evidence" value="ECO:0007669"/>
    <property type="project" value="UniProtKB-UniRule"/>
</dbReference>
<dbReference type="PANTHER" id="PTHR11142">
    <property type="entry name" value="PSEUDOURIDYLATE SYNTHASE"/>
    <property type="match status" value="1"/>
</dbReference>
<evidence type="ECO:0000256" key="1">
    <source>
        <dbReference type="ARBA" id="ARBA00009375"/>
    </source>
</evidence>
<dbReference type="InterPro" id="IPR020094">
    <property type="entry name" value="TruA/RsuA/RluB/E/F_N"/>
</dbReference>
<dbReference type="Gene3D" id="3.30.70.660">
    <property type="entry name" value="Pseudouridine synthase I, catalytic domain, C-terminal subdomain"/>
    <property type="match status" value="1"/>
</dbReference>
<dbReference type="FunFam" id="3.30.70.580:FF:000001">
    <property type="entry name" value="tRNA pseudouridine synthase A"/>
    <property type="match status" value="1"/>
</dbReference>
<feature type="domain" description="Pseudouridine synthase I TruA alpha/beta" evidence="8">
    <location>
        <begin position="8"/>
        <end position="104"/>
    </location>
</feature>
<dbReference type="Pfam" id="PF01416">
    <property type="entry name" value="PseudoU_synth_1"/>
    <property type="match status" value="2"/>
</dbReference>
<dbReference type="Gene3D" id="3.30.70.580">
    <property type="entry name" value="Pseudouridine synthase I, catalytic domain, N-terminal subdomain"/>
    <property type="match status" value="1"/>
</dbReference>
<comment type="similarity">
    <text evidence="1 4 7">Belongs to the tRNA pseudouridine synthase TruA family.</text>
</comment>
<dbReference type="AlphaFoldDB" id="A0A6L5XN90"/>
<evidence type="ECO:0000256" key="2">
    <source>
        <dbReference type="ARBA" id="ARBA00022694"/>
    </source>
</evidence>
<dbReference type="EC" id="5.4.99.12" evidence="4"/>
<proteinExistence type="inferred from homology"/>
<evidence type="ECO:0000259" key="8">
    <source>
        <dbReference type="Pfam" id="PF01416"/>
    </source>
</evidence>
<keyword evidence="10" id="KW-1185">Reference proteome</keyword>
<protein>
    <recommendedName>
        <fullName evidence="4">tRNA pseudouridine synthase A</fullName>
        <ecNumber evidence="4">5.4.99.12</ecNumber>
    </recommendedName>
    <alternativeName>
        <fullName evidence="4">tRNA pseudouridine(38-40) synthase</fullName>
    </alternativeName>
    <alternativeName>
        <fullName evidence="4">tRNA pseudouridylate synthase I</fullName>
    </alternativeName>
    <alternativeName>
        <fullName evidence="4">tRNA-uridine isomerase I</fullName>
    </alternativeName>
</protein>
<evidence type="ECO:0000256" key="6">
    <source>
        <dbReference type="PIRSR" id="PIRSR001430-2"/>
    </source>
</evidence>
<evidence type="ECO:0000256" key="4">
    <source>
        <dbReference type="HAMAP-Rule" id="MF_00171"/>
    </source>
</evidence>
<comment type="caution">
    <text evidence="9">The sequence shown here is derived from an EMBL/GenBank/DDBJ whole genome shotgun (WGS) entry which is preliminary data.</text>
</comment>
<dbReference type="CDD" id="cd02570">
    <property type="entry name" value="PseudoU_synth_EcTruA"/>
    <property type="match status" value="1"/>
</dbReference>
<dbReference type="GO" id="GO:0160147">
    <property type="term" value="F:tRNA pseudouridine(38-40) synthase activity"/>
    <property type="evidence" value="ECO:0007669"/>
    <property type="project" value="UniProtKB-EC"/>
</dbReference>
<gene>
    <name evidence="4 9" type="primary">truA</name>
    <name evidence="9" type="ORF">FYJ44_12025</name>
</gene>
<reference evidence="9 10" key="1">
    <citation type="submission" date="2019-09" db="EMBL/GenBank/DDBJ databases">
        <title>In-depth cultivation of the pig gut microbiome towards novel bacterial diversity and tailored functional studies.</title>
        <authorList>
            <person name="Wylensek D."/>
            <person name="Hitch T.C.A."/>
            <person name="Clavel T."/>
        </authorList>
    </citation>
    <scope>NUCLEOTIDE SEQUENCE [LARGE SCALE GENOMIC DNA]</scope>
    <source>
        <strain evidence="9 10">PG-178-WT-4</strain>
    </source>
</reference>
<evidence type="ECO:0000256" key="5">
    <source>
        <dbReference type="PIRSR" id="PIRSR001430-1"/>
    </source>
</evidence>
<dbReference type="PANTHER" id="PTHR11142:SF0">
    <property type="entry name" value="TRNA PSEUDOURIDINE SYNTHASE-LIKE 1"/>
    <property type="match status" value="1"/>
</dbReference>
<dbReference type="InterPro" id="IPR020097">
    <property type="entry name" value="PsdUridine_synth_TruA_a/b_dom"/>
</dbReference>
<name>A0A6L5XN90_9BACT</name>
<evidence type="ECO:0000256" key="7">
    <source>
        <dbReference type="RuleBase" id="RU003792"/>
    </source>
</evidence>
<comment type="catalytic activity">
    <reaction evidence="4 7">
        <text>uridine(38/39/40) in tRNA = pseudouridine(38/39/40) in tRNA</text>
        <dbReference type="Rhea" id="RHEA:22376"/>
        <dbReference type="Rhea" id="RHEA-COMP:10085"/>
        <dbReference type="Rhea" id="RHEA-COMP:10087"/>
        <dbReference type="ChEBI" id="CHEBI:65314"/>
        <dbReference type="ChEBI" id="CHEBI:65315"/>
        <dbReference type="EC" id="5.4.99.12"/>
    </reaction>
</comment>
<feature type="active site" description="Nucleophile" evidence="4 5">
    <location>
        <position position="54"/>
    </location>
</feature>
<keyword evidence="2 4" id="KW-0819">tRNA processing</keyword>